<dbReference type="PANTHER" id="PTHR38846:SF1">
    <property type="entry name" value="C3H1-TYPE DOMAIN-CONTAINING PROTEIN"/>
    <property type="match status" value="1"/>
</dbReference>
<dbReference type="AlphaFoldDB" id="A0A167DKW7"/>
<evidence type="ECO:0000313" key="2">
    <source>
        <dbReference type="EMBL" id="KZL84020.1"/>
    </source>
</evidence>
<dbReference type="STRING" id="1573173.A0A167DKW7"/>
<dbReference type="PANTHER" id="PTHR38846">
    <property type="entry name" value="C3H1-TYPE DOMAIN-CONTAINING PROTEIN"/>
    <property type="match status" value="1"/>
</dbReference>
<accession>A0A167DKW7</accession>
<feature type="compositionally biased region" description="Basic and acidic residues" evidence="1">
    <location>
        <begin position="75"/>
        <end position="92"/>
    </location>
</feature>
<proteinExistence type="predicted"/>
<feature type="compositionally biased region" description="Basic and acidic residues" evidence="1">
    <location>
        <begin position="15"/>
        <end position="40"/>
    </location>
</feature>
<dbReference type="EMBL" id="LFIW01000993">
    <property type="protein sequence ID" value="KZL84020.1"/>
    <property type="molecule type" value="Genomic_DNA"/>
</dbReference>
<feature type="region of interest" description="Disordered" evidence="1">
    <location>
        <begin position="1"/>
        <end position="40"/>
    </location>
</feature>
<reference evidence="2 3" key="1">
    <citation type="submission" date="2015-06" db="EMBL/GenBank/DDBJ databases">
        <title>Survival trade-offs in plant roots during colonization by closely related pathogenic and mutualistic fungi.</title>
        <authorList>
            <person name="Hacquard S."/>
            <person name="Kracher B."/>
            <person name="Hiruma K."/>
            <person name="Weinman A."/>
            <person name="Muench P."/>
            <person name="Garrido Oter R."/>
            <person name="Ver Loren van Themaat E."/>
            <person name="Dallerey J.-F."/>
            <person name="Damm U."/>
            <person name="Henrissat B."/>
            <person name="Lespinet O."/>
            <person name="Thon M."/>
            <person name="Kemen E."/>
            <person name="McHardy A.C."/>
            <person name="Schulze-Lefert P."/>
            <person name="O'Connell R.J."/>
        </authorList>
    </citation>
    <scope>NUCLEOTIDE SEQUENCE [LARGE SCALE GENOMIC DNA]</scope>
    <source>
        <strain evidence="2 3">MAFF 238704</strain>
    </source>
</reference>
<name>A0A167DKW7_COLIC</name>
<comment type="caution">
    <text evidence="2">The sequence shown here is derived from an EMBL/GenBank/DDBJ whole genome shotgun (WGS) entry which is preliminary data.</text>
</comment>
<dbReference type="Proteomes" id="UP000076584">
    <property type="component" value="Unassembled WGS sequence"/>
</dbReference>
<keyword evidence="3" id="KW-1185">Reference proteome</keyword>
<sequence length="251" mass="28525">MSGKLGAACRKAKGARADINAKESKDGHKVEKSDIDTKMKKDDTDAECKKNEDLHEIEDYLDYIEVKLEDLELEDKKHSTPLPKMEESDVPKVGKKGGIPKLKPTNNKNDVTKVKTESTVVETKTNIVPEASDDATPKTKEKKADDAAKFFSQWDEYSGKRELGDWQRLCRDLGLPDDLPSKTQCRKALDKVHVNIKQFLDAMNVGGEVKFFKSVRQLAQYTRKKGLWMPKKNLPKGDPLCKLRRKVIKYF</sequence>
<evidence type="ECO:0000256" key="1">
    <source>
        <dbReference type="SAM" id="MobiDB-lite"/>
    </source>
</evidence>
<protein>
    <submittedName>
        <fullName evidence="2">Uncharacterized protein</fullName>
    </submittedName>
</protein>
<evidence type="ECO:0000313" key="3">
    <source>
        <dbReference type="Proteomes" id="UP000076584"/>
    </source>
</evidence>
<feature type="region of interest" description="Disordered" evidence="1">
    <location>
        <begin position="75"/>
        <end position="109"/>
    </location>
</feature>
<organism evidence="2 3">
    <name type="scientific">Colletotrichum incanum</name>
    <name type="common">Soybean anthracnose fungus</name>
    <dbReference type="NCBI Taxonomy" id="1573173"/>
    <lineage>
        <taxon>Eukaryota</taxon>
        <taxon>Fungi</taxon>
        <taxon>Dikarya</taxon>
        <taxon>Ascomycota</taxon>
        <taxon>Pezizomycotina</taxon>
        <taxon>Sordariomycetes</taxon>
        <taxon>Hypocreomycetidae</taxon>
        <taxon>Glomerellales</taxon>
        <taxon>Glomerellaceae</taxon>
        <taxon>Colletotrichum</taxon>
        <taxon>Colletotrichum spaethianum species complex</taxon>
    </lineage>
</organism>
<gene>
    <name evidence="2" type="ORF">CI238_05009</name>
</gene>